<keyword evidence="3" id="KW-1185">Reference proteome</keyword>
<dbReference type="InterPro" id="IPR051242">
    <property type="entry name" value="WD-EF-hand_domain"/>
</dbReference>
<dbReference type="Gene3D" id="1.10.238.10">
    <property type="entry name" value="EF-hand"/>
    <property type="match status" value="1"/>
</dbReference>
<dbReference type="GeneID" id="103273509"/>
<evidence type="ECO:0000313" key="3">
    <source>
        <dbReference type="Proteomes" id="UP000189704"/>
    </source>
</evidence>
<evidence type="ECO:0000313" key="4">
    <source>
        <dbReference type="RefSeq" id="XP_008069139.1"/>
    </source>
</evidence>
<accession>A0A1U7UA39</accession>
<evidence type="ECO:0000256" key="2">
    <source>
        <dbReference type="SAM" id="MobiDB-lite"/>
    </source>
</evidence>
<dbReference type="SUPFAM" id="SSF47473">
    <property type="entry name" value="EF-hand"/>
    <property type="match status" value="1"/>
</dbReference>
<gene>
    <name evidence="4" type="primary">LOC103273509</name>
</gene>
<dbReference type="STRING" id="1868482.ENSTSYP00000017084"/>
<dbReference type="AlphaFoldDB" id="A0A1U7UA39"/>
<protein>
    <submittedName>
        <fullName evidence="4">EF-hand calcium-binding domain-containing protein 8-like</fullName>
    </submittedName>
</protein>
<dbReference type="RefSeq" id="XP_008069139.1">
    <property type="nucleotide sequence ID" value="XM_008070948.1"/>
</dbReference>
<organism evidence="3 4">
    <name type="scientific">Carlito syrichta</name>
    <name type="common">Philippine tarsier</name>
    <name type="synonym">Tarsius syrichta</name>
    <dbReference type="NCBI Taxonomy" id="1868482"/>
    <lineage>
        <taxon>Eukaryota</taxon>
        <taxon>Metazoa</taxon>
        <taxon>Chordata</taxon>
        <taxon>Craniata</taxon>
        <taxon>Vertebrata</taxon>
        <taxon>Euteleostomi</taxon>
        <taxon>Mammalia</taxon>
        <taxon>Eutheria</taxon>
        <taxon>Euarchontoglires</taxon>
        <taxon>Primates</taxon>
        <taxon>Haplorrhini</taxon>
        <taxon>Tarsiiformes</taxon>
        <taxon>Tarsiidae</taxon>
        <taxon>Carlito</taxon>
    </lineage>
</organism>
<dbReference type="Proteomes" id="UP000189704">
    <property type="component" value="Unplaced"/>
</dbReference>
<keyword evidence="1" id="KW-0677">Repeat</keyword>
<reference evidence="4" key="1">
    <citation type="submission" date="2025-08" db="UniProtKB">
        <authorList>
            <consortium name="RefSeq"/>
        </authorList>
    </citation>
    <scope>IDENTIFICATION</scope>
</reference>
<dbReference type="PANTHER" id="PTHR44324:SF6">
    <property type="entry name" value="EF-HAND CALCIUM BINDING DOMAIN 8"/>
    <property type="match status" value="1"/>
</dbReference>
<evidence type="ECO:0000256" key="1">
    <source>
        <dbReference type="ARBA" id="ARBA00022737"/>
    </source>
</evidence>
<dbReference type="InterPro" id="IPR011992">
    <property type="entry name" value="EF-hand-dom_pair"/>
</dbReference>
<dbReference type="OMA" id="MFAENID"/>
<dbReference type="PANTHER" id="PTHR44324">
    <property type="entry name" value="WD40 REPEAT DOMAIN 95"/>
    <property type="match status" value="1"/>
</dbReference>
<dbReference type="OrthoDB" id="5980302at2759"/>
<dbReference type="KEGG" id="csyr:103273509"/>
<proteinExistence type="predicted"/>
<name>A0A1U7UA39_CARSF</name>
<sequence length="145" mass="16576">MSSDNLAESPQLPKPITPGGFQNNKEALSSLTPSISLNQVLNVQHGPQLFTELHLAETEKMFEEDMDSTGALDMDAFIKVMKKVLRNVSDEMLEALFLKVDSDCIGFVTWQNYMDYMVCEFHGKEEMRKSQYRLRFHLPMTVVPL</sequence>
<feature type="region of interest" description="Disordered" evidence="2">
    <location>
        <begin position="1"/>
        <end position="23"/>
    </location>
</feature>